<dbReference type="CDD" id="cd07557">
    <property type="entry name" value="trimeric_dUTPase"/>
    <property type="match status" value="1"/>
</dbReference>
<dbReference type="AlphaFoldDB" id="A0A229RSH8"/>
<dbReference type="OrthoDB" id="3613192at2"/>
<evidence type="ECO:0000256" key="1">
    <source>
        <dbReference type="ARBA" id="ARBA00022801"/>
    </source>
</evidence>
<dbReference type="GO" id="GO:0006229">
    <property type="term" value="P:dUTP biosynthetic process"/>
    <property type="evidence" value="ECO:0007669"/>
    <property type="project" value="InterPro"/>
</dbReference>
<comment type="caution">
    <text evidence="3">The sequence shown here is derived from an EMBL/GenBank/DDBJ whole genome shotgun (WGS) entry which is preliminary data.</text>
</comment>
<evidence type="ECO:0000313" key="3">
    <source>
        <dbReference type="EMBL" id="OXM49461.1"/>
    </source>
</evidence>
<evidence type="ECO:0000256" key="2">
    <source>
        <dbReference type="ARBA" id="ARBA00023080"/>
    </source>
</evidence>
<dbReference type="Gene3D" id="2.70.40.10">
    <property type="match status" value="1"/>
</dbReference>
<keyword evidence="2" id="KW-0546">Nucleotide metabolism</keyword>
<dbReference type="InterPro" id="IPR011962">
    <property type="entry name" value="dCTP_deaminase"/>
</dbReference>
<dbReference type="Pfam" id="PF22769">
    <property type="entry name" value="DCD"/>
    <property type="match status" value="1"/>
</dbReference>
<dbReference type="PANTHER" id="PTHR42680">
    <property type="entry name" value="DCTP DEAMINASE"/>
    <property type="match status" value="1"/>
</dbReference>
<dbReference type="SUPFAM" id="SSF51283">
    <property type="entry name" value="dUTPase-like"/>
    <property type="match status" value="1"/>
</dbReference>
<keyword evidence="1" id="KW-0378">Hydrolase</keyword>
<keyword evidence="4" id="KW-1185">Reference proteome</keyword>
<dbReference type="NCBIfam" id="TIGR02274">
    <property type="entry name" value="dCTP_deam"/>
    <property type="match status" value="1"/>
</dbReference>
<protein>
    <submittedName>
        <fullName evidence="3">dCTP deaminase</fullName>
    </submittedName>
</protein>
<dbReference type="PANTHER" id="PTHR42680:SF3">
    <property type="entry name" value="DCTP DEAMINASE"/>
    <property type="match status" value="1"/>
</dbReference>
<dbReference type="EMBL" id="NMQU01000051">
    <property type="protein sequence ID" value="OXM49461.1"/>
    <property type="molecule type" value="Genomic_DNA"/>
</dbReference>
<accession>A0A229RSH8</accession>
<reference evidence="3 4" key="1">
    <citation type="submission" date="2017-07" db="EMBL/GenBank/DDBJ databases">
        <title>Amycolatopsis alba DSM 44262 Genome sequencing and assembly.</title>
        <authorList>
            <person name="Kaur N."/>
            <person name="Mayilraj S."/>
        </authorList>
    </citation>
    <scope>NUCLEOTIDE SEQUENCE [LARGE SCALE GENOMIC DNA]</scope>
    <source>
        <strain evidence="3 4">DSM 44262</strain>
    </source>
</reference>
<name>A0A229RSH8_AMYAL</name>
<dbReference type="Proteomes" id="UP000215563">
    <property type="component" value="Unassembled WGS sequence"/>
</dbReference>
<evidence type="ECO:0000313" key="4">
    <source>
        <dbReference type="Proteomes" id="UP000215563"/>
    </source>
</evidence>
<gene>
    <name evidence="3" type="primary">dcd</name>
    <name evidence="3" type="ORF">CFP75_18910</name>
</gene>
<sequence>MTTVQSAPLSLHSGSRQIESGILTDREIRSALLEGDLSVLPFDDSLIRPAAISLRLGKEAFSLESTGPVDIADKTTYPDLVPKDLDDQGRLRVEPGEVVLAPTMERIGLSSRLAGLVDGTSDYARLGVSVVLCGQVSPGFGSNNGAVLTLEIVNHLRHAVLLRPGTRICNVMLFASTGSEESYDRIPHNYSNDHFVMPSRLAERIEHAHNSNN</sequence>
<organism evidence="3 4">
    <name type="scientific">Amycolatopsis alba DSM 44262</name>
    <dbReference type="NCBI Taxonomy" id="1125972"/>
    <lineage>
        <taxon>Bacteria</taxon>
        <taxon>Bacillati</taxon>
        <taxon>Actinomycetota</taxon>
        <taxon>Actinomycetes</taxon>
        <taxon>Pseudonocardiales</taxon>
        <taxon>Pseudonocardiaceae</taxon>
        <taxon>Amycolatopsis</taxon>
    </lineage>
</organism>
<proteinExistence type="predicted"/>
<dbReference type="RefSeq" id="WP_020637042.1">
    <property type="nucleotide sequence ID" value="NZ_KB913032.1"/>
</dbReference>
<dbReference type="InterPro" id="IPR033704">
    <property type="entry name" value="dUTPase_trimeric"/>
</dbReference>
<dbReference type="InterPro" id="IPR036157">
    <property type="entry name" value="dUTPase-like_sf"/>
</dbReference>
<dbReference type="GO" id="GO:0008829">
    <property type="term" value="F:dCTP deaminase activity"/>
    <property type="evidence" value="ECO:0007669"/>
    <property type="project" value="InterPro"/>
</dbReference>